<keyword evidence="5 8" id="KW-0812">Transmembrane</keyword>
<dbReference type="CDD" id="cd06579">
    <property type="entry name" value="TM_PBP1_transp_AraH_like"/>
    <property type="match status" value="1"/>
</dbReference>
<dbReference type="RefSeq" id="WP_186858660.1">
    <property type="nucleotide sequence ID" value="NZ_JACOON010000007.1"/>
</dbReference>
<keyword evidence="3" id="KW-1003">Cell membrane</keyword>
<gene>
    <name evidence="9" type="ORF">H8S18_12760</name>
</gene>
<keyword evidence="7 8" id="KW-0472">Membrane</keyword>
<keyword evidence="6 8" id="KW-1133">Transmembrane helix</keyword>
<evidence type="ECO:0000256" key="1">
    <source>
        <dbReference type="ARBA" id="ARBA00004651"/>
    </source>
</evidence>
<feature type="transmembrane region" description="Helical" evidence="8">
    <location>
        <begin position="210"/>
        <end position="231"/>
    </location>
</feature>
<evidence type="ECO:0000313" key="10">
    <source>
        <dbReference type="Proteomes" id="UP000606889"/>
    </source>
</evidence>
<dbReference type="InterPro" id="IPR001851">
    <property type="entry name" value="ABC_transp_permease"/>
</dbReference>
<feature type="transmembrane region" description="Helical" evidence="8">
    <location>
        <begin position="265"/>
        <end position="284"/>
    </location>
</feature>
<evidence type="ECO:0000256" key="5">
    <source>
        <dbReference type="ARBA" id="ARBA00022692"/>
    </source>
</evidence>
<feature type="transmembrane region" description="Helical" evidence="8">
    <location>
        <begin position="44"/>
        <end position="63"/>
    </location>
</feature>
<organism evidence="9 10">
    <name type="scientific">Christensenella tenuis</name>
    <dbReference type="NCBI Taxonomy" id="2763033"/>
    <lineage>
        <taxon>Bacteria</taxon>
        <taxon>Bacillati</taxon>
        <taxon>Bacillota</taxon>
        <taxon>Clostridia</taxon>
        <taxon>Christensenellales</taxon>
        <taxon>Christensenellaceae</taxon>
        <taxon>Christensenella</taxon>
    </lineage>
</organism>
<evidence type="ECO:0000256" key="2">
    <source>
        <dbReference type="ARBA" id="ARBA00022448"/>
    </source>
</evidence>
<sequence>MKKATFFLKKYSTYIIFLVAVLICIAISPDFFTPTNIVNIGRQYAGLIIVSMGMLFVILTGGIDLSVGSIVALGSVITATCLVAGMSLGVAMMIALLCGILCGIITGVLVSYAKMAPFIASMAMMTMARGVAFVISNGSPIPTPEGSIIWLGTGAVGVIPTLVIIAVAVVVAFWFMQNYTSFGRIVIAIGSNETAVRLAGIRVKLYKTGVYVISGLCCALAGILLCSRTAIGSPVVGEGMELDAIAACVIGGASLSGGEGSAVKAVIGVLILALIGNIMNLLAVPSYPQDIIKGIIIVASVLLQTLTSSNKKEA</sequence>
<dbReference type="PANTHER" id="PTHR32196:SF21">
    <property type="entry name" value="ABC TRANSPORTER PERMEASE PROTEIN YPHD-RELATED"/>
    <property type="match status" value="1"/>
</dbReference>
<keyword evidence="2" id="KW-0813">Transport</keyword>
<accession>A0ABR7EHH2</accession>
<reference evidence="9 10" key="1">
    <citation type="submission" date="2020-08" db="EMBL/GenBank/DDBJ databases">
        <title>Genome public.</title>
        <authorList>
            <person name="Liu C."/>
            <person name="Sun Q."/>
        </authorList>
    </citation>
    <scope>NUCLEOTIDE SEQUENCE [LARGE SCALE GENOMIC DNA]</scope>
    <source>
        <strain evidence="9 10">NSJ-35</strain>
    </source>
</reference>
<evidence type="ECO:0000256" key="6">
    <source>
        <dbReference type="ARBA" id="ARBA00022989"/>
    </source>
</evidence>
<dbReference type="Proteomes" id="UP000606889">
    <property type="component" value="Unassembled WGS sequence"/>
</dbReference>
<evidence type="ECO:0000256" key="7">
    <source>
        <dbReference type="ARBA" id="ARBA00023136"/>
    </source>
</evidence>
<keyword evidence="4" id="KW-0997">Cell inner membrane</keyword>
<feature type="transmembrane region" description="Helical" evidence="8">
    <location>
        <begin position="148"/>
        <end position="175"/>
    </location>
</feature>
<dbReference type="EMBL" id="JACOON010000007">
    <property type="protein sequence ID" value="MBC5649211.1"/>
    <property type="molecule type" value="Genomic_DNA"/>
</dbReference>
<feature type="transmembrane region" description="Helical" evidence="8">
    <location>
        <begin position="12"/>
        <end position="32"/>
    </location>
</feature>
<evidence type="ECO:0000313" key="9">
    <source>
        <dbReference type="EMBL" id="MBC5649211.1"/>
    </source>
</evidence>
<dbReference type="Pfam" id="PF02653">
    <property type="entry name" value="BPD_transp_2"/>
    <property type="match status" value="1"/>
</dbReference>
<evidence type="ECO:0000256" key="3">
    <source>
        <dbReference type="ARBA" id="ARBA00022475"/>
    </source>
</evidence>
<feature type="transmembrane region" description="Helical" evidence="8">
    <location>
        <begin position="70"/>
        <end position="88"/>
    </location>
</feature>
<evidence type="ECO:0000256" key="8">
    <source>
        <dbReference type="SAM" id="Phobius"/>
    </source>
</evidence>
<dbReference type="PANTHER" id="PTHR32196">
    <property type="entry name" value="ABC TRANSPORTER PERMEASE PROTEIN YPHD-RELATED-RELATED"/>
    <property type="match status" value="1"/>
</dbReference>
<proteinExistence type="predicted"/>
<feature type="transmembrane region" description="Helical" evidence="8">
    <location>
        <begin position="94"/>
        <end position="113"/>
    </location>
</feature>
<name>A0ABR7EHH2_9FIRM</name>
<evidence type="ECO:0000256" key="4">
    <source>
        <dbReference type="ARBA" id="ARBA00022519"/>
    </source>
</evidence>
<feature type="transmembrane region" description="Helical" evidence="8">
    <location>
        <begin position="118"/>
        <end position="136"/>
    </location>
</feature>
<comment type="caution">
    <text evidence="9">The sequence shown here is derived from an EMBL/GenBank/DDBJ whole genome shotgun (WGS) entry which is preliminary data.</text>
</comment>
<keyword evidence="10" id="KW-1185">Reference proteome</keyword>
<protein>
    <submittedName>
        <fullName evidence="9">ABC transporter permease</fullName>
    </submittedName>
</protein>
<comment type="subcellular location">
    <subcellularLocation>
        <location evidence="1">Cell membrane</location>
        <topology evidence="1">Multi-pass membrane protein</topology>
    </subcellularLocation>
</comment>